<dbReference type="CDD" id="cd00067">
    <property type="entry name" value="GAL4"/>
    <property type="match status" value="1"/>
</dbReference>
<keyword evidence="4" id="KW-1185">Reference proteome</keyword>
<evidence type="ECO:0000259" key="2">
    <source>
        <dbReference type="PROSITE" id="PS50048"/>
    </source>
</evidence>
<dbReference type="Pfam" id="PF00172">
    <property type="entry name" value="Zn_clus"/>
    <property type="match status" value="1"/>
</dbReference>
<dbReference type="Proteomes" id="UP001321760">
    <property type="component" value="Unassembled WGS sequence"/>
</dbReference>
<feature type="domain" description="Zn(2)-C6 fungal-type" evidence="2">
    <location>
        <begin position="17"/>
        <end position="47"/>
    </location>
</feature>
<dbReference type="Gene3D" id="4.10.240.10">
    <property type="entry name" value="Zn(2)-C6 fungal-type DNA-binding domain"/>
    <property type="match status" value="1"/>
</dbReference>
<evidence type="ECO:0000313" key="3">
    <source>
        <dbReference type="EMBL" id="KAK4444766.1"/>
    </source>
</evidence>
<protein>
    <recommendedName>
        <fullName evidence="2">Zn(2)-C6 fungal-type domain-containing protein</fullName>
    </recommendedName>
</protein>
<dbReference type="PROSITE" id="PS00463">
    <property type="entry name" value="ZN2_CY6_FUNGAL_1"/>
    <property type="match status" value="1"/>
</dbReference>
<dbReference type="GO" id="GO:0001228">
    <property type="term" value="F:DNA-binding transcription activator activity, RNA polymerase II-specific"/>
    <property type="evidence" value="ECO:0007669"/>
    <property type="project" value="TreeGrafter"/>
</dbReference>
<dbReference type="SUPFAM" id="SSF57701">
    <property type="entry name" value="Zn2/Cys6 DNA-binding domain"/>
    <property type="match status" value="1"/>
</dbReference>
<dbReference type="SMART" id="SM00066">
    <property type="entry name" value="GAL4"/>
    <property type="match status" value="1"/>
</dbReference>
<dbReference type="EMBL" id="MU865973">
    <property type="protein sequence ID" value="KAK4444766.1"/>
    <property type="molecule type" value="Genomic_DNA"/>
</dbReference>
<evidence type="ECO:0000256" key="1">
    <source>
        <dbReference type="ARBA" id="ARBA00023242"/>
    </source>
</evidence>
<name>A0AAV9GB09_9PEZI</name>
<dbReference type="GO" id="GO:0008270">
    <property type="term" value="F:zinc ion binding"/>
    <property type="evidence" value="ECO:0007669"/>
    <property type="project" value="InterPro"/>
</dbReference>
<evidence type="ECO:0000313" key="4">
    <source>
        <dbReference type="Proteomes" id="UP001321760"/>
    </source>
</evidence>
<dbReference type="InterPro" id="IPR021858">
    <property type="entry name" value="Fun_TF"/>
</dbReference>
<accession>A0AAV9GB09</accession>
<dbReference type="PANTHER" id="PTHR47784:SF5">
    <property type="entry name" value="STEROL UPTAKE CONTROL PROTEIN 2"/>
    <property type="match status" value="1"/>
</dbReference>
<reference evidence="3" key="1">
    <citation type="journal article" date="2023" name="Mol. Phylogenet. Evol.">
        <title>Genome-scale phylogeny and comparative genomics of the fungal order Sordariales.</title>
        <authorList>
            <person name="Hensen N."/>
            <person name="Bonometti L."/>
            <person name="Westerberg I."/>
            <person name="Brannstrom I.O."/>
            <person name="Guillou S."/>
            <person name="Cros-Aarteil S."/>
            <person name="Calhoun S."/>
            <person name="Haridas S."/>
            <person name="Kuo A."/>
            <person name="Mondo S."/>
            <person name="Pangilinan J."/>
            <person name="Riley R."/>
            <person name="LaButti K."/>
            <person name="Andreopoulos B."/>
            <person name="Lipzen A."/>
            <person name="Chen C."/>
            <person name="Yan M."/>
            <person name="Daum C."/>
            <person name="Ng V."/>
            <person name="Clum A."/>
            <person name="Steindorff A."/>
            <person name="Ohm R.A."/>
            <person name="Martin F."/>
            <person name="Silar P."/>
            <person name="Natvig D.O."/>
            <person name="Lalanne C."/>
            <person name="Gautier V."/>
            <person name="Ament-Velasquez S.L."/>
            <person name="Kruys A."/>
            <person name="Hutchinson M.I."/>
            <person name="Powell A.J."/>
            <person name="Barry K."/>
            <person name="Miller A.N."/>
            <person name="Grigoriev I.V."/>
            <person name="Debuchy R."/>
            <person name="Gladieux P."/>
            <person name="Hiltunen Thoren M."/>
            <person name="Johannesson H."/>
        </authorList>
    </citation>
    <scope>NUCLEOTIDE SEQUENCE</scope>
    <source>
        <strain evidence="3">PSN243</strain>
    </source>
</reference>
<dbReference type="InterPro" id="IPR036864">
    <property type="entry name" value="Zn2-C6_fun-type_DNA-bd_sf"/>
</dbReference>
<comment type="caution">
    <text evidence="3">The sequence shown here is derived from an EMBL/GenBank/DDBJ whole genome shotgun (WGS) entry which is preliminary data.</text>
</comment>
<dbReference type="AlphaFoldDB" id="A0AAV9GB09"/>
<dbReference type="PROSITE" id="PS50048">
    <property type="entry name" value="ZN2_CY6_FUNGAL_2"/>
    <property type="match status" value="1"/>
</dbReference>
<gene>
    <name evidence="3" type="ORF">QBC34DRAFT_442277</name>
</gene>
<dbReference type="Pfam" id="PF11951">
    <property type="entry name" value="Fungal_trans_2"/>
    <property type="match status" value="1"/>
</dbReference>
<dbReference type="InterPro" id="IPR053157">
    <property type="entry name" value="Sterol_Uptake_Regulator"/>
</dbReference>
<sequence length="399" mass="44581">MEREPGNARTRPKSRTGCVNCKRRKLKCDETLPHCTRCQKAVLKCEYHIRPIHETSPSPTPKSPSPQPSSYLLDMELMHHYSTVVCNTLSCDPEIRPVFQTLTVRAALKCDYLLKTVLAVAAVHMARSQPDKGDTYFATALDYYQTALGAANSSLANLKAENDPEEAVNLWFFSSLTIVFVLGSPPQPTTHPSNEDPLFSSTLFPDWLFLTRGTKSIRPMIPPETMSTLTSIYSARWNAMHPPAFSPSREQDALQNLETLLTQNLQNDKATLAIHLHATAVLRGIFHALSTHGPEHLDISDLFMWIHEVNDDFIPLLERPTQEALVVFAYFCVLLKRAEEWHCWLEGWGDLLMRRLRALVDGEHGAWIEWAVGEVEKGGKGVGWGVAAVGDGIQRGGGL</sequence>
<dbReference type="InterPro" id="IPR001138">
    <property type="entry name" value="Zn2Cys6_DnaBD"/>
</dbReference>
<proteinExistence type="predicted"/>
<keyword evidence="1" id="KW-0539">Nucleus</keyword>
<organism evidence="3 4">
    <name type="scientific">Podospora aff. communis PSN243</name>
    <dbReference type="NCBI Taxonomy" id="3040156"/>
    <lineage>
        <taxon>Eukaryota</taxon>
        <taxon>Fungi</taxon>
        <taxon>Dikarya</taxon>
        <taxon>Ascomycota</taxon>
        <taxon>Pezizomycotina</taxon>
        <taxon>Sordariomycetes</taxon>
        <taxon>Sordariomycetidae</taxon>
        <taxon>Sordariales</taxon>
        <taxon>Podosporaceae</taxon>
        <taxon>Podospora</taxon>
    </lineage>
</organism>
<reference evidence="3" key="2">
    <citation type="submission" date="2023-05" db="EMBL/GenBank/DDBJ databases">
        <authorList>
            <consortium name="Lawrence Berkeley National Laboratory"/>
            <person name="Steindorff A."/>
            <person name="Hensen N."/>
            <person name="Bonometti L."/>
            <person name="Westerberg I."/>
            <person name="Brannstrom I.O."/>
            <person name="Guillou S."/>
            <person name="Cros-Aarteil S."/>
            <person name="Calhoun S."/>
            <person name="Haridas S."/>
            <person name="Kuo A."/>
            <person name="Mondo S."/>
            <person name="Pangilinan J."/>
            <person name="Riley R."/>
            <person name="Labutti K."/>
            <person name="Andreopoulos B."/>
            <person name="Lipzen A."/>
            <person name="Chen C."/>
            <person name="Yanf M."/>
            <person name="Daum C."/>
            <person name="Ng V."/>
            <person name="Clum A."/>
            <person name="Ohm R."/>
            <person name="Martin F."/>
            <person name="Silar P."/>
            <person name="Natvig D."/>
            <person name="Lalanne C."/>
            <person name="Gautier V."/>
            <person name="Ament-Velasquez S.L."/>
            <person name="Kruys A."/>
            <person name="Hutchinson M.I."/>
            <person name="Powell A.J."/>
            <person name="Barry K."/>
            <person name="Miller A.N."/>
            <person name="Grigoriev I.V."/>
            <person name="Debuchy R."/>
            <person name="Gladieux P."/>
            <person name="Thoren M.H."/>
            <person name="Johannesson H."/>
        </authorList>
    </citation>
    <scope>NUCLEOTIDE SEQUENCE</scope>
    <source>
        <strain evidence="3">PSN243</strain>
    </source>
</reference>
<dbReference type="PANTHER" id="PTHR47784">
    <property type="entry name" value="STEROL UPTAKE CONTROL PROTEIN 2"/>
    <property type="match status" value="1"/>
</dbReference>